<dbReference type="InterPro" id="IPR001680">
    <property type="entry name" value="WD40_rpt"/>
</dbReference>
<organism evidence="4 5">
    <name type="scientific">Microthyrium microscopicum</name>
    <dbReference type="NCBI Taxonomy" id="703497"/>
    <lineage>
        <taxon>Eukaryota</taxon>
        <taxon>Fungi</taxon>
        <taxon>Dikarya</taxon>
        <taxon>Ascomycota</taxon>
        <taxon>Pezizomycotina</taxon>
        <taxon>Dothideomycetes</taxon>
        <taxon>Dothideomycetes incertae sedis</taxon>
        <taxon>Microthyriales</taxon>
        <taxon>Microthyriaceae</taxon>
        <taxon>Microthyrium</taxon>
    </lineage>
</organism>
<dbReference type="Proteomes" id="UP000799302">
    <property type="component" value="Unassembled WGS sequence"/>
</dbReference>
<reference evidence="4" key="1">
    <citation type="journal article" date="2020" name="Stud. Mycol.">
        <title>101 Dothideomycetes genomes: a test case for predicting lifestyles and emergence of pathogens.</title>
        <authorList>
            <person name="Haridas S."/>
            <person name="Albert R."/>
            <person name="Binder M."/>
            <person name="Bloem J."/>
            <person name="Labutti K."/>
            <person name="Salamov A."/>
            <person name="Andreopoulos B."/>
            <person name="Baker S."/>
            <person name="Barry K."/>
            <person name="Bills G."/>
            <person name="Bluhm B."/>
            <person name="Cannon C."/>
            <person name="Castanera R."/>
            <person name="Culley D."/>
            <person name="Daum C."/>
            <person name="Ezra D."/>
            <person name="Gonzalez J."/>
            <person name="Henrissat B."/>
            <person name="Kuo A."/>
            <person name="Liang C."/>
            <person name="Lipzen A."/>
            <person name="Lutzoni F."/>
            <person name="Magnuson J."/>
            <person name="Mondo S."/>
            <person name="Nolan M."/>
            <person name="Ohm R."/>
            <person name="Pangilinan J."/>
            <person name="Park H.-J."/>
            <person name="Ramirez L."/>
            <person name="Alfaro M."/>
            <person name="Sun H."/>
            <person name="Tritt A."/>
            <person name="Yoshinaga Y."/>
            <person name="Zwiers L.-H."/>
            <person name="Turgeon B."/>
            <person name="Goodwin S."/>
            <person name="Spatafora J."/>
            <person name="Crous P."/>
            <person name="Grigoriev I."/>
        </authorList>
    </citation>
    <scope>NUCLEOTIDE SEQUENCE</scope>
    <source>
        <strain evidence="4">CBS 115976</strain>
    </source>
</reference>
<dbReference type="Pfam" id="PF07676">
    <property type="entry name" value="PD40"/>
    <property type="match status" value="1"/>
</dbReference>
<evidence type="ECO:0000313" key="4">
    <source>
        <dbReference type="EMBL" id="KAF2664686.1"/>
    </source>
</evidence>
<name>A0A6A6TZ38_9PEZI</name>
<feature type="repeat" description="WD" evidence="3">
    <location>
        <begin position="398"/>
        <end position="439"/>
    </location>
</feature>
<dbReference type="SUPFAM" id="SSF82171">
    <property type="entry name" value="DPP6 N-terminal domain-like"/>
    <property type="match status" value="1"/>
</dbReference>
<proteinExistence type="predicted"/>
<keyword evidence="5" id="KW-1185">Reference proteome</keyword>
<feature type="repeat" description="WD" evidence="3">
    <location>
        <begin position="206"/>
        <end position="247"/>
    </location>
</feature>
<evidence type="ECO:0000256" key="1">
    <source>
        <dbReference type="ARBA" id="ARBA00022574"/>
    </source>
</evidence>
<dbReference type="PANTHER" id="PTHR44019:SF8">
    <property type="entry name" value="POC1 CENTRIOLAR PROTEIN HOMOLOG"/>
    <property type="match status" value="1"/>
</dbReference>
<accession>A0A6A6TZ38</accession>
<dbReference type="PROSITE" id="PS50294">
    <property type="entry name" value="WD_REPEATS_REGION"/>
    <property type="match status" value="1"/>
</dbReference>
<dbReference type="AlphaFoldDB" id="A0A6A6TZ38"/>
<dbReference type="GO" id="GO:0008233">
    <property type="term" value="F:peptidase activity"/>
    <property type="evidence" value="ECO:0007669"/>
    <property type="project" value="UniProtKB-KW"/>
</dbReference>
<dbReference type="PROSITE" id="PS50082">
    <property type="entry name" value="WD_REPEATS_2"/>
    <property type="match status" value="2"/>
</dbReference>
<keyword evidence="4" id="KW-0378">Hydrolase</keyword>
<dbReference type="SMART" id="SM00320">
    <property type="entry name" value="WD40"/>
    <property type="match status" value="3"/>
</dbReference>
<protein>
    <submittedName>
        <fullName evidence="4">Tricorn protease domain 2-containing protein</fullName>
    </submittedName>
</protein>
<keyword evidence="4" id="KW-0645">Protease</keyword>
<dbReference type="InterPro" id="IPR050505">
    <property type="entry name" value="WDR55/POC1"/>
</dbReference>
<dbReference type="OrthoDB" id="538223at2759"/>
<dbReference type="GO" id="GO:0006508">
    <property type="term" value="P:proteolysis"/>
    <property type="evidence" value="ECO:0007669"/>
    <property type="project" value="UniProtKB-KW"/>
</dbReference>
<dbReference type="InterPro" id="IPR015943">
    <property type="entry name" value="WD40/YVTN_repeat-like_dom_sf"/>
</dbReference>
<dbReference type="PANTHER" id="PTHR44019">
    <property type="entry name" value="WD REPEAT-CONTAINING PROTEIN 55"/>
    <property type="match status" value="1"/>
</dbReference>
<dbReference type="Gene3D" id="2.130.10.10">
    <property type="entry name" value="YVTN repeat-like/Quinoprotein amine dehydrogenase"/>
    <property type="match status" value="2"/>
</dbReference>
<dbReference type="EMBL" id="MU004242">
    <property type="protein sequence ID" value="KAF2664686.1"/>
    <property type="molecule type" value="Genomic_DNA"/>
</dbReference>
<sequence>MFYVSITTSSLAIVRAADALLSSFPSVWGKYQFAKTTLEAVLAQLQSLNCATTELSQNVLSGFINEKEDDDLSVVLDDSLKACATLLRDLQNQVEFVQDANGKTTEYMKNKHTWKQKDFVALGERLRLQIDVLNLVLDIIQRAIPGHVEQELNTDANDSVLQKAEDDASTYINADDLGFFVRADLESLAEATIGSSCGAELFIGTLKGHTAEIITVLFSPDGSKIASGSVDGTLRLWNAYTGACLYRFQTQTPAEDMELKFSRNSRLLISRPTARVRPRNEITISIWDTTSGLKVLTIVPGYANTAFSLDGKIATSLDNYDGERTSINIYTPGEEECQERSTLEKAWSISSLVFSDDGTLLAADYSGSTWSGRSLKQFRVWSIRDRKKWASILKIPYRSGEEYRNYDLLFSPDSQRIASYSWRGQILVWDIETGKQIYSFTDDAITIRTMRFLPDGEHVFLQLWLRGPFGNLKILDLASGQILHSFEEVLCSALSPDGKRLVYEDSCHQYVVDATSGEKLHILERQDFEEFPNKVLVVSPHWRQLASITRPGDATQSHGIDIASLYSGVKAEQ</sequence>
<gene>
    <name evidence="4" type="ORF">BT63DRAFT_460179</name>
</gene>
<keyword evidence="2" id="KW-0677">Repeat</keyword>
<evidence type="ECO:0000256" key="2">
    <source>
        <dbReference type="ARBA" id="ARBA00022737"/>
    </source>
</evidence>
<evidence type="ECO:0000313" key="5">
    <source>
        <dbReference type="Proteomes" id="UP000799302"/>
    </source>
</evidence>
<keyword evidence="1 3" id="KW-0853">WD repeat</keyword>
<dbReference type="Pfam" id="PF00400">
    <property type="entry name" value="WD40"/>
    <property type="match status" value="2"/>
</dbReference>
<dbReference type="InterPro" id="IPR011659">
    <property type="entry name" value="WD40"/>
</dbReference>
<evidence type="ECO:0000256" key="3">
    <source>
        <dbReference type="PROSITE-ProRule" id="PRU00221"/>
    </source>
</evidence>